<keyword evidence="2" id="KW-0326">Glycosidase</keyword>
<dbReference type="SUPFAM" id="SSF51011">
    <property type="entry name" value="Glycosyl hydrolase domain"/>
    <property type="match status" value="1"/>
</dbReference>
<dbReference type="Gene3D" id="2.60.40.1760">
    <property type="entry name" value="glycosyl hydrolase (family 31)"/>
    <property type="match status" value="1"/>
</dbReference>
<evidence type="ECO:0000256" key="1">
    <source>
        <dbReference type="ARBA" id="ARBA00007806"/>
    </source>
</evidence>
<evidence type="ECO:0000313" key="6">
    <source>
        <dbReference type="Proteomes" id="UP000818603"/>
    </source>
</evidence>
<feature type="domain" description="PA14" evidence="4">
    <location>
        <begin position="246"/>
        <end position="401"/>
    </location>
</feature>
<dbReference type="InterPro" id="IPR013780">
    <property type="entry name" value="Glyco_hydro_b"/>
</dbReference>
<name>A0ABX0HIL7_9PROT</name>
<dbReference type="InterPro" id="IPR037524">
    <property type="entry name" value="PA14/GLEYA"/>
</dbReference>
<dbReference type="EMBL" id="VCJR02000001">
    <property type="protein sequence ID" value="NHK26477.1"/>
    <property type="molecule type" value="Genomic_DNA"/>
</dbReference>
<evidence type="ECO:0000256" key="2">
    <source>
        <dbReference type="RuleBase" id="RU361185"/>
    </source>
</evidence>
<dbReference type="Gene3D" id="2.60.120.380">
    <property type="match status" value="1"/>
</dbReference>
<dbReference type="InterPro" id="IPR033403">
    <property type="entry name" value="DUF5110"/>
</dbReference>
<comment type="similarity">
    <text evidence="1 2">Belongs to the glycosyl hydrolase 31 family.</text>
</comment>
<dbReference type="Pfam" id="PF01055">
    <property type="entry name" value="Glyco_hydro_31_2nd"/>
    <property type="match status" value="1"/>
</dbReference>
<keyword evidence="6" id="KW-1185">Reference proteome</keyword>
<keyword evidence="3" id="KW-0732">Signal</keyword>
<dbReference type="PANTHER" id="PTHR43863">
    <property type="entry name" value="HYDROLASE, PUTATIVE (AFU_ORTHOLOGUE AFUA_1G03140)-RELATED"/>
    <property type="match status" value="1"/>
</dbReference>
<proteinExistence type="inferred from homology"/>
<dbReference type="CDD" id="cd06591">
    <property type="entry name" value="GH31_xylosidase_XylS"/>
    <property type="match status" value="1"/>
</dbReference>
<dbReference type="InterPro" id="IPR017853">
    <property type="entry name" value="GH"/>
</dbReference>
<dbReference type="Gene3D" id="3.20.20.80">
    <property type="entry name" value="Glycosidases"/>
    <property type="match status" value="1"/>
</dbReference>
<evidence type="ECO:0000313" key="5">
    <source>
        <dbReference type="EMBL" id="NHK26477.1"/>
    </source>
</evidence>
<sequence length="978" mass="110612">MTMKIRTILLAGTAMLATAACASVETSPRDNTDAVAGKTMTTVTKTDTGVVLRPAAGDVEEVRLSVIASDIIHVEVTPKGGTPREESLVAVAMPNSNVPFDLGITNTLVTLDTGDIQALVTRETGQIEFLDTNGNTLLKENDRGSFVAIDDPAIELDGEELFRVRQTFNQGTDEGFYGLGQHQNAQYNLNGEDVELAQHNISIANPFIVSSRNYGVLWDNYSITKIGDAREYQPITGSLTVRNASGEEGGLTATYYMDDEVLLAQTEADIDYQYLPADQFVRGNEMRDPYPAAVHEALGEETDPTLVTWEGTIEADESGAHKFRLYGSSYMKIYVDGELVLDRWRQNWNPWYHNFTVDMTAGVPRDIRVEWEPVGGYLRLLHLNPLPTEEQNQLSFASEAGHAIDYYFVAGEDIDEVISGYRTVTGKSVMLPKWAYGFWQSRERYKTQDELVEALAEYRKREIPIDNIVLDWNYWPEDAWGSHDFDLERFPDAEGMIDAVHDMNANIMVSVWPKFYPTTDNYKELDEAGYMYQRAIEMQSRDWIGAGYLNSFYDPYSEEARDIFWRQMEEKLATIGFDAWWMDATEPDTHSNLSIEERKLRTGPTALGSSTEYFNTFALANAQAVYEGEREFDPDDRTFILTRSGFAGIQRYAAAIWSGDVVSRWDDLHDQIYAGIGVGISGIPNWTHDIGGFSVENRYANEDPAHLPEWRELNLRWFQFGAFSPIFRSHGQYPFREIYNISPEGHPVYESMVWYDKLRYRLMPYIYTAAADMYHNDYTLMRGLVMDFTDDEMAQNIGDQYMFGDAFLVAPVYEYEARSREVYLPMGTDWYSFYDGEKFSGGQTITADAPLERMPLFVKAGSIVPTGPEIEYTGEDMGNELTVTVYTGANGSFSLYEDDGDTYDYKDGEYSRIQMTWNEEDRTLMIGQRQGAFPGMAETKQISVRFVSGSLAGADDFDAHVATTITYDGTATMVTLDQ</sequence>
<dbReference type="RefSeq" id="WP_155136076.1">
    <property type="nucleotide sequence ID" value="NZ_BMGZ01000001.1"/>
</dbReference>
<dbReference type="InterPro" id="IPR048395">
    <property type="entry name" value="Glyco_hydro_31_C"/>
</dbReference>
<dbReference type="SUPFAM" id="SSF74650">
    <property type="entry name" value="Galactose mutarotase-like"/>
    <property type="match status" value="1"/>
</dbReference>
<dbReference type="Proteomes" id="UP000818603">
    <property type="component" value="Unassembled WGS sequence"/>
</dbReference>
<dbReference type="InterPro" id="IPR011658">
    <property type="entry name" value="PA14_dom"/>
</dbReference>
<evidence type="ECO:0000259" key="4">
    <source>
        <dbReference type="PROSITE" id="PS51820"/>
    </source>
</evidence>
<dbReference type="SMART" id="SM00758">
    <property type="entry name" value="PA14"/>
    <property type="match status" value="1"/>
</dbReference>
<dbReference type="InterPro" id="IPR051816">
    <property type="entry name" value="Glycosyl_Hydrolase_31"/>
</dbReference>
<dbReference type="InterPro" id="IPR025887">
    <property type="entry name" value="Glyco_hydro_31_N_dom"/>
</dbReference>
<organism evidence="5 6">
    <name type="scientific">Aquisalinus luteolus</name>
    <dbReference type="NCBI Taxonomy" id="1566827"/>
    <lineage>
        <taxon>Bacteria</taxon>
        <taxon>Pseudomonadati</taxon>
        <taxon>Pseudomonadota</taxon>
        <taxon>Alphaproteobacteria</taxon>
        <taxon>Parvularculales</taxon>
        <taxon>Parvularculaceae</taxon>
        <taxon>Aquisalinus</taxon>
    </lineage>
</organism>
<feature type="chain" id="PRO_5045971196" evidence="3">
    <location>
        <begin position="23"/>
        <end position="978"/>
    </location>
</feature>
<dbReference type="InterPro" id="IPR011013">
    <property type="entry name" value="Gal_mutarotase_sf_dom"/>
</dbReference>
<reference evidence="5 6" key="1">
    <citation type="submission" date="2020-02" db="EMBL/GenBank/DDBJ databases">
        <title>Genome sequence of Parvularcula flava strain NH6-79.</title>
        <authorList>
            <person name="Abdul Karim M.H."/>
            <person name="Lam M.Q."/>
            <person name="Chen S.J."/>
            <person name="Yahya A."/>
            <person name="Shahir S."/>
            <person name="Shamsir M.S."/>
            <person name="Chong C.S."/>
        </authorList>
    </citation>
    <scope>NUCLEOTIDE SEQUENCE [LARGE SCALE GENOMIC DNA]</scope>
    <source>
        <strain evidence="5 6">NH6-79</strain>
    </source>
</reference>
<accession>A0ABX0HIL7</accession>
<dbReference type="PANTHER" id="PTHR43863:SF2">
    <property type="entry name" value="MALTASE-GLUCOAMYLASE"/>
    <property type="match status" value="1"/>
</dbReference>
<comment type="caution">
    <text evidence="5">The sequence shown here is derived from an EMBL/GenBank/DDBJ whole genome shotgun (WGS) entry which is preliminary data.</text>
</comment>
<dbReference type="PROSITE" id="PS51257">
    <property type="entry name" value="PROKAR_LIPOPROTEIN"/>
    <property type="match status" value="1"/>
</dbReference>
<keyword evidence="2" id="KW-0378">Hydrolase</keyword>
<dbReference type="SUPFAM" id="SSF51445">
    <property type="entry name" value="(Trans)glycosidases"/>
    <property type="match status" value="1"/>
</dbReference>
<dbReference type="Pfam" id="PF07691">
    <property type="entry name" value="PA14"/>
    <property type="match status" value="1"/>
</dbReference>
<dbReference type="InterPro" id="IPR000322">
    <property type="entry name" value="Glyco_hydro_31_TIM"/>
</dbReference>
<dbReference type="Pfam" id="PF13802">
    <property type="entry name" value="Gal_mutarotas_2"/>
    <property type="match status" value="1"/>
</dbReference>
<dbReference type="Pfam" id="PF21365">
    <property type="entry name" value="Glyco_hydro_31_3rd"/>
    <property type="match status" value="1"/>
</dbReference>
<dbReference type="Gene3D" id="2.60.40.1180">
    <property type="entry name" value="Golgi alpha-mannosidase II"/>
    <property type="match status" value="2"/>
</dbReference>
<gene>
    <name evidence="5" type="ORF">FF098_000985</name>
</gene>
<dbReference type="SUPFAM" id="SSF56988">
    <property type="entry name" value="Anthrax protective antigen"/>
    <property type="match status" value="1"/>
</dbReference>
<dbReference type="PROSITE" id="PS51820">
    <property type="entry name" value="PA14"/>
    <property type="match status" value="1"/>
</dbReference>
<dbReference type="CDD" id="cd14752">
    <property type="entry name" value="GH31_N"/>
    <property type="match status" value="1"/>
</dbReference>
<feature type="signal peptide" evidence="3">
    <location>
        <begin position="1"/>
        <end position="22"/>
    </location>
</feature>
<protein>
    <submittedName>
        <fullName evidence="5">DUF5110 domain-containing protein</fullName>
    </submittedName>
</protein>
<dbReference type="Pfam" id="PF17137">
    <property type="entry name" value="DUF5110"/>
    <property type="match status" value="1"/>
</dbReference>
<evidence type="ECO:0000256" key="3">
    <source>
        <dbReference type="SAM" id="SignalP"/>
    </source>
</evidence>